<gene>
    <name evidence="7" type="ORF">HMPREF9470_01796</name>
</gene>
<keyword evidence="4 6" id="KW-1133">Transmembrane helix</keyword>
<dbReference type="EMBL" id="ADLK01000017">
    <property type="protein sequence ID" value="KMW20952.1"/>
    <property type="molecule type" value="Genomic_DNA"/>
</dbReference>
<evidence type="ECO:0000256" key="3">
    <source>
        <dbReference type="ARBA" id="ARBA00022692"/>
    </source>
</evidence>
<evidence type="ECO:0000256" key="1">
    <source>
        <dbReference type="ARBA" id="ARBA00004651"/>
    </source>
</evidence>
<feature type="transmembrane region" description="Helical" evidence="6">
    <location>
        <begin position="280"/>
        <end position="307"/>
    </location>
</feature>
<feature type="transmembrane region" description="Helical" evidence="6">
    <location>
        <begin position="94"/>
        <end position="112"/>
    </location>
</feature>
<dbReference type="PANTHER" id="PTHR47089">
    <property type="entry name" value="ABC TRANSPORTER, PERMEASE PROTEIN"/>
    <property type="match status" value="1"/>
</dbReference>
<dbReference type="Proteomes" id="UP000037392">
    <property type="component" value="Unassembled WGS sequence"/>
</dbReference>
<keyword evidence="3 6" id="KW-0812">Transmembrane</keyword>
<dbReference type="GO" id="GO:0005886">
    <property type="term" value="C:plasma membrane"/>
    <property type="evidence" value="ECO:0007669"/>
    <property type="project" value="UniProtKB-SubCell"/>
</dbReference>
<feature type="transmembrane region" description="Helical" evidence="6">
    <location>
        <begin position="197"/>
        <end position="215"/>
    </location>
</feature>
<reference evidence="7 8" key="1">
    <citation type="submission" date="2011-04" db="EMBL/GenBank/DDBJ databases">
        <title>The Genome Sequence of Clostridium citroniae WAL-19142.</title>
        <authorList>
            <consortium name="The Broad Institute Genome Sequencing Platform"/>
            <person name="Earl A."/>
            <person name="Ward D."/>
            <person name="Feldgarden M."/>
            <person name="Gevers D."/>
            <person name="Warren Y.A."/>
            <person name="Tyrrell K.L."/>
            <person name="Citron D.M."/>
            <person name="Goldstein E.J."/>
            <person name="Daigneault M."/>
            <person name="Allen-Vercoe E."/>
            <person name="Young S.K."/>
            <person name="Zeng Q."/>
            <person name="Gargeya S."/>
            <person name="Fitzgerald M."/>
            <person name="Haas B."/>
            <person name="Abouelleil A."/>
            <person name="Alvarado L."/>
            <person name="Arachchi H.M."/>
            <person name="Berlin A."/>
            <person name="Brown A."/>
            <person name="Chapman S.B."/>
            <person name="Chen Z."/>
            <person name="Dunbar C."/>
            <person name="Freedman E."/>
            <person name="Gearin G."/>
            <person name="Gellesch M."/>
            <person name="Goldberg J."/>
            <person name="Griggs A."/>
            <person name="Gujja S."/>
            <person name="Heilman E.R."/>
            <person name="Heiman D."/>
            <person name="Howarth C."/>
            <person name="Larson L."/>
            <person name="Lui A."/>
            <person name="MacDonald P.J."/>
            <person name="Mehta T."/>
            <person name="Montmayeur A."/>
            <person name="Murphy C."/>
            <person name="Neiman D."/>
            <person name="Pearson M."/>
            <person name="Priest M."/>
            <person name="Roberts A."/>
            <person name="Saif S."/>
            <person name="Shea T."/>
            <person name="Shenoy N."/>
            <person name="Sisk P."/>
            <person name="Stolte C."/>
            <person name="Sykes S."/>
            <person name="White J."/>
            <person name="Yandava C."/>
            <person name="Wortman J."/>
            <person name="Nusbaum C."/>
            <person name="Birren B."/>
        </authorList>
    </citation>
    <scope>NUCLEOTIDE SEQUENCE [LARGE SCALE GENOMIC DNA]</scope>
    <source>
        <strain evidence="7 8">WAL-19142</strain>
    </source>
</reference>
<feature type="transmembrane region" description="Helical" evidence="6">
    <location>
        <begin position="327"/>
        <end position="345"/>
    </location>
</feature>
<evidence type="ECO:0008006" key="9">
    <source>
        <dbReference type="Google" id="ProtNLM"/>
    </source>
</evidence>
<comment type="caution">
    <text evidence="7">The sequence shown here is derived from an EMBL/GenBank/DDBJ whole genome shotgun (WGS) entry which is preliminary data.</text>
</comment>
<feature type="transmembrane region" description="Helical" evidence="6">
    <location>
        <begin position="62"/>
        <end position="88"/>
    </location>
</feature>
<keyword evidence="2" id="KW-1003">Cell membrane</keyword>
<dbReference type="GeneID" id="93164400"/>
<evidence type="ECO:0000313" key="7">
    <source>
        <dbReference type="EMBL" id="KMW20952.1"/>
    </source>
</evidence>
<accession>A0A0J9C746</accession>
<dbReference type="PANTHER" id="PTHR47089:SF1">
    <property type="entry name" value="GUANOSINE ABC TRANSPORTER PERMEASE PROTEIN NUPP"/>
    <property type="match status" value="1"/>
</dbReference>
<name>A0A0J9C746_9FIRM</name>
<evidence type="ECO:0000256" key="2">
    <source>
        <dbReference type="ARBA" id="ARBA00022475"/>
    </source>
</evidence>
<feature type="transmembrane region" description="Helical" evidence="6">
    <location>
        <begin position="243"/>
        <end position="268"/>
    </location>
</feature>
<dbReference type="RefSeq" id="WP_007861338.1">
    <property type="nucleotide sequence ID" value="NZ_KQ235877.1"/>
</dbReference>
<evidence type="ECO:0000256" key="4">
    <source>
        <dbReference type="ARBA" id="ARBA00022989"/>
    </source>
</evidence>
<comment type="subcellular location">
    <subcellularLocation>
        <location evidence="1">Cell membrane</location>
        <topology evidence="1">Multi-pass membrane protein</topology>
    </subcellularLocation>
</comment>
<sequence length="367" mass="40003">MENKNQNKKPFDIMDYFSVMRIAAALLLSILLVFVIIFFVSQTPGLAIQKLMLGPLETKRSFFNVVVRAIPLVFTGLGLTLCLKSGIFNISSDASFYMGAVVATAIAIACPLPNGLHQLALILAAAVVGGVISMLPVIVNKYTKVNPVVLAIMANSIFYYFGLSIISSFFLEKSGSWGSYKFPDHAKLGTMIKGTTLHYGFVIVIAVTLFVIFLMNKTSFGYKVRVTGSNPAFAKASGIKTGFVILMAQFIGGAIAGMGGAIEIVGVYKRFQWQSQTAYVWDGLLIYMLANGNPTFIPLTAFFIAYLRVGAEIMSRSTDLDPEIVTFLQGIIILLVASQRFLYFLKQRHDQKMSLKQAEAEEGGAAA</sequence>
<protein>
    <recommendedName>
        <fullName evidence="9">ABC transporter permease</fullName>
    </recommendedName>
</protein>
<feature type="transmembrane region" description="Helical" evidence="6">
    <location>
        <begin position="119"/>
        <end position="139"/>
    </location>
</feature>
<dbReference type="OrthoDB" id="45037at2"/>
<evidence type="ECO:0000256" key="6">
    <source>
        <dbReference type="SAM" id="Phobius"/>
    </source>
</evidence>
<dbReference type="CDD" id="cd06580">
    <property type="entry name" value="TM_PBP1_transp_TpRbsC_like"/>
    <property type="match status" value="1"/>
</dbReference>
<evidence type="ECO:0000256" key="5">
    <source>
        <dbReference type="ARBA" id="ARBA00023136"/>
    </source>
</evidence>
<feature type="transmembrane region" description="Helical" evidence="6">
    <location>
        <begin position="145"/>
        <end position="171"/>
    </location>
</feature>
<proteinExistence type="predicted"/>
<organism evidence="7 8">
    <name type="scientific">[Clostridium] citroniae WAL-19142</name>
    <dbReference type="NCBI Taxonomy" id="742734"/>
    <lineage>
        <taxon>Bacteria</taxon>
        <taxon>Bacillati</taxon>
        <taxon>Bacillota</taxon>
        <taxon>Clostridia</taxon>
        <taxon>Lachnospirales</taxon>
        <taxon>Lachnospiraceae</taxon>
        <taxon>Enterocloster</taxon>
    </lineage>
</organism>
<dbReference type="GO" id="GO:0022857">
    <property type="term" value="F:transmembrane transporter activity"/>
    <property type="evidence" value="ECO:0007669"/>
    <property type="project" value="InterPro"/>
</dbReference>
<dbReference type="AlphaFoldDB" id="A0A0J9C746"/>
<dbReference type="InterPro" id="IPR001851">
    <property type="entry name" value="ABC_transp_permease"/>
</dbReference>
<keyword evidence="5 6" id="KW-0472">Membrane</keyword>
<dbReference type="PATRIC" id="fig|742734.4.peg.1927"/>
<feature type="transmembrane region" description="Helical" evidence="6">
    <location>
        <begin position="20"/>
        <end position="41"/>
    </location>
</feature>
<dbReference type="Pfam" id="PF02653">
    <property type="entry name" value="BPD_transp_2"/>
    <property type="match status" value="1"/>
</dbReference>
<evidence type="ECO:0000313" key="8">
    <source>
        <dbReference type="Proteomes" id="UP000037392"/>
    </source>
</evidence>